<accession>A0A1H9SXD5</accession>
<keyword evidence="1" id="KW-1133">Transmembrane helix</keyword>
<proteinExistence type="predicted"/>
<keyword evidence="3" id="KW-1185">Reference proteome</keyword>
<name>A0A1H9SXD5_9PSEU</name>
<feature type="transmembrane region" description="Helical" evidence="1">
    <location>
        <begin position="6"/>
        <end position="25"/>
    </location>
</feature>
<dbReference type="OrthoDB" id="3698568at2"/>
<evidence type="ECO:0000256" key="1">
    <source>
        <dbReference type="SAM" id="Phobius"/>
    </source>
</evidence>
<protein>
    <recommendedName>
        <fullName evidence="4">Vitamin K epoxide reductase family protein</fullName>
    </recommendedName>
</protein>
<dbReference type="Proteomes" id="UP000199028">
    <property type="component" value="Unassembled WGS sequence"/>
</dbReference>
<gene>
    <name evidence="2" type="ORF">SAMN05216195_107265</name>
</gene>
<feature type="transmembrane region" description="Helical" evidence="1">
    <location>
        <begin position="67"/>
        <end position="87"/>
    </location>
</feature>
<keyword evidence="1" id="KW-0472">Membrane</keyword>
<dbReference type="AlphaFoldDB" id="A0A1H9SXD5"/>
<evidence type="ECO:0000313" key="2">
    <source>
        <dbReference type="EMBL" id="SER89672.1"/>
    </source>
</evidence>
<sequence>MKIPAWAVLGIGALAALTMVVNAPLRDLGDLCAQPGARCGSQPDWYTGQETFETLRGIEMSRRFDEILYDHSLLWVVVAALLVWAVLRRSWAMTATAALFGLAVWLWPAYSAYLLIAAAAVAVLHEHRHRFQRTDQANG</sequence>
<dbReference type="RefSeq" id="WP_090067005.1">
    <property type="nucleotide sequence ID" value="NZ_FOFT01000007.1"/>
</dbReference>
<reference evidence="3" key="1">
    <citation type="submission" date="2016-10" db="EMBL/GenBank/DDBJ databases">
        <authorList>
            <person name="Varghese N."/>
            <person name="Submissions S."/>
        </authorList>
    </citation>
    <scope>NUCLEOTIDE SEQUENCE [LARGE SCALE GENOMIC DNA]</scope>
    <source>
        <strain evidence="3">CGMCC 4.578</strain>
    </source>
</reference>
<organism evidence="2 3">
    <name type="scientific">Lentzea flaviverrucosa</name>
    <dbReference type="NCBI Taxonomy" id="200379"/>
    <lineage>
        <taxon>Bacteria</taxon>
        <taxon>Bacillati</taxon>
        <taxon>Actinomycetota</taxon>
        <taxon>Actinomycetes</taxon>
        <taxon>Pseudonocardiales</taxon>
        <taxon>Pseudonocardiaceae</taxon>
        <taxon>Lentzea</taxon>
    </lineage>
</organism>
<feature type="transmembrane region" description="Helical" evidence="1">
    <location>
        <begin position="99"/>
        <end position="124"/>
    </location>
</feature>
<keyword evidence="1" id="KW-0812">Transmembrane</keyword>
<dbReference type="EMBL" id="FOFT01000007">
    <property type="protein sequence ID" value="SER89672.1"/>
    <property type="molecule type" value="Genomic_DNA"/>
</dbReference>
<evidence type="ECO:0000313" key="3">
    <source>
        <dbReference type="Proteomes" id="UP000199028"/>
    </source>
</evidence>
<evidence type="ECO:0008006" key="4">
    <source>
        <dbReference type="Google" id="ProtNLM"/>
    </source>
</evidence>